<proteinExistence type="evidence at transcript level"/>
<organism evidence="6">
    <name type="scientific">Trichoplax adhaerens</name>
    <name type="common">Trichoplax reptans</name>
    <dbReference type="NCBI Taxonomy" id="10228"/>
    <lineage>
        <taxon>Eukaryota</taxon>
        <taxon>Metazoa</taxon>
        <taxon>Placozoa</taxon>
        <taxon>Uniplacotomia</taxon>
        <taxon>Trichoplacea</taxon>
        <taxon>Trichoplacidae</taxon>
        <taxon>Trichoplax</taxon>
    </lineage>
</organism>
<evidence type="ECO:0000256" key="4">
    <source>
        <dbReference type="SAM" id="Phobius"/>
    </source>
</evidence>
<evidence type="ECO:0000256" key="2">
    <source>
        <dbReference type="ARBA" id="ARBA00022703"/>
    </source>
</evidence>
<comment type="similarity">
    <text evidence="1">Belongs to the Bcl-2 family.</text>
</comment>
<feature type="domain" description="Bcl-2 Bcl-2 homology region 1-3" evidence="5">
    <location>
        <begin position="113"/>
        <end position="212"/>
    </location>
</feature>
<dbReference type="SUPFAM" id="SSF56854">
    <property type="entry name" value="Bcl-2 inhibitors of programmed cell death"/>
    <property type="match status" value="1"/>
</dbReference>
<keyword evidence="4" id="KW-1133">Transmembrane helix</keyword>
<dbReference type="GO" id="GO:0006915">
    <property type="term" value="P:apoptotic process"/>
    <property type="evidence" value="ECO:0007669"/>
    <property type="project" value="UniProtKB-KW"/>
</dbReference>
<dbReference type="Gene3D" id="1.10.437.10">
    <property type="entry name" value="Blc2-like"/>
    <property type="match status" value="1"/>
</dbReference>
<feature type="transmembrane region" description="Helical" evidence="4">
    <location>
        <begin position="225"/>
        <end position="245"/>
    </location>
</feature>
<dbReference type="InterPro" id="IPR036834">
    <property type="entry name" value="Bcl-2-like_sf"/>
</dbReference>
<reference evidence="6" key="1">
    <citation type="submission" date="2016-01" db="EMBL/GenBank/DDBJ databases">
        <title>Identification and molecular characterization of the Bcl-2 family in the placozoan Trichoplax adhaerens.</title>
        <authorList>
            <person name="Popgeorgiev N."/>
            <person name="Schierwater B."/>
            <person name="Gillet G."/>
        </authorList>
    </citation>
    <scope>NUCLEOTIDE SEQUENCE</scope>
</reference>
<feature type="region of interest" description="Disordered" evidence="3">
    <location>
        <begin position="1"/>
        <end position="30"/>
    </location>
</feature>
<evidence type="ECO:0000313" key="6">
    <source>
        <dbReference type="EMBL" id="ANR94962.1"/>
    </source>
</evidence>
<name>A0A1B1IJN7_TRIAD</name>
<keyword evidence="4" id="KW-0472">Membrane</keyword>
<dbReference type="PANTHER" id="PTHR11256:SF41">
    <property type="entry name" value="BCL-2 HOMOLOGOUS ANTAGONIST_KILLER"/>
    <property type="match status" value="1"/>
</dbReference>
<dbReference type="InterPro" id="IPR046371">
    <property type="entry name" value="Bcl-2_BH1-3"/>
</dbReference>
<dbReference type="EMBL" id="KU500589">
    <property type="protein sequence ID" value="ANR94962.1"/>
    <property type="molecule type" value="mRNA"/>
</dbReference>
<evidence type="ECO:0000256" key="1">
    <source>
        <dbReference type="ARBA" id="ARBA00009458"/>
    </source>
</evidence>
<sequence length="251" mass="27944">MSSTITIAESLENGENNDEQEEANTSRSQFRVTRAQVIRRQLSANPAHLPVSEQEVINETSSIFRSFVVESYQAERDGGIIAEEVRSFADQVQSSSNQTITPSSPTSEIGRHLAQLGDSYSVRFQNEFRLMITHLDINPGTAYRTFAGVARRLFRDGISWRRIVTLMAFGYQIAIDVMRSGVQGFLSRICNFIVRFISGEHIANWIARQGGWRAARYEGLASPGWPAIIGVATAAAASVFGVLWLSGYFRE</sequence>
<evidence type="ECO:0000259" key="5">
    <source>
        <dbReference type="SMART" id="SM00337"/>
    </source>
</evidence>
<dbReference type="AlphaFoldDB" id="A0A1B1IJN7"/>
<dbReference type="CDD" id="cd06845">
    <property type="entry name" value="Bcl-2_like"/>
    <property type="match status" value="1"/>
</dbReference>
<dbReference type="SMART" id="SM00337">
    <property type="entry name" value="BCL"/>
    <property type="match status" value="1"/>
</dbReference>
<gene>
    <name evidence="6" type="primary">trbcl2l4</name>
</gene>
<dbReference type="GO" id="GO:0042981">
    <property type="term" value="P:regulation of apoptotic process"/>
    <property type="evidence" value="ECO:0007669"/>
    <property type="project" value="InterPro"/>
</dbReference>
<dbReference type="Pfam" id="PF00452">
    <property type="entry name" value="Bcl-2"/>
    <property type="match status" value="1"/>
</dbReference>
<keyword evidence="4" id="KW-0812">Transmembrane</keyword>
<accession>A0A1B1IJN7</accession>
<keyword evidence="2" id="KW-0053">Apoptosis</keyword>
<dbReference type="InterPro" id="IPR002475">
    <property type="entry name" value="Bcl2-like"/>
</dbReference>
<dbReference type="PROSITE" id="PS50062">
    <property type="entry name" value="BCL2_FAMILY"/>
    <property type="match status" value="1"/>
</dbReference>
<dbReference type="PANTHER" id="PTHR11256">
    <property type="entry name" value="BCL-2 RELATED"/>
    <property type="match status" value="1"/>
</dbReference>
<dbReference type="PRINTS" id="PR01862">
    <property type="entry name" value="BCL2FAMILY"/>
</dbReference>
<evidence type="ECO:0000256" key="3">
    <source>
        <dbReference type="SAM" id="MobiDB-lite"/>
    </source>
</evidence>
<dbReference type="InterPro" id="IPR026298">
    <property type="entry name" value="Bcl-2_fam"/>
</dbReference>
<protein>
    <submittedName>
        <fullName evidence="6">Bcl-2-like protein 4</fullName>
    </submittedName>
</protein>